<organism evidence="1">
    <name type="scientific">Arion vulgaris</name>
    <dbReference type="NCBI Taxonomy" id="1028688"/>
    <lineage>
        <taxon>Eukaryota</taxon>
        <taxon>Metazoa</taxon>
        <taxon>Spiralia</taxon>
        <taxon>Lophotrochozoa</taxon>
        <taxon>Mollusca</taxon>
        <taxon>Gastropoda</taxon>
        <taxon>Heterobranchia</taxon>
        <taxon>Euthyneura</taxon>
        <taxon>Panpulmonata</taxon>
        <taxon>Eupulmonata</taxon>
        <taxon>Stylommatophora</taxon>
        <taxon>Helicina</taxon>
        <taxon>Arionoidea</taxon>
        <taxon>Arionidae</taxon>
        <taxon>Arion</taxon>
    </lineage>
</organism>
<proteinExistence type="predicted"/>
<reference evidence="1" key="1">
    <citation type="submission" date="2014-12" db="EMBL/GenBank/DDBJ databases">
        <title>Insight into the proteome of Arion vulgaris.</title>
        <authorList>
            <person name="Aradska J."/>
            <person name="Bulat T."/>
            <person name="Smidak R."/>
            <person name="Sarate P."/>
            <person name="Gangsoo J."/>
            <person name="Sialana F."/>
            <person name="Bilban M."/>
            <person name="Lubec G."/>
        </authorList>
    </citation>
    <scope>NUCLEOTIDE SEQUENCE</scope>
    <source>
        <tissue evidence="1">Skin</tissue>
    </source>
</reference>
<dbReference type="AlphaFoldDB" id="A0A0B6ZYW2"/>
<protein>
    <recommendedName>
        <fullName evidence="2">CARD domain-containing protein</fullName>
    </recommendedName>
</protein>
<dbReference type="SUPFAM" id="SSF47986">
    <property type="entry name" value="DEATH domain"/>
    <property type="match status" value="1"/>
</dbReference>
<gene>
    <name evidence="1" type="primary">ORF87043</name>
</gene>
<accession>A0A0B6ZYW2</accession>
<evidence type="ECO:0000313" key="1">
    <source>
        <dbReference type="EMBL" id="CEK73507.1"/>
    </source>
</evidence>
<dbReference type="EMBL" id="HACG01026642">
    <property type="protein sequence ID" value="CEK73507.1"/>
    <property type="molecule type" value="Transcribed_RNA"/>
</dbReference>
<dbReference type="InterPro" id="IPR011029">
    <property type="entry name" value="DEATH-like_dom_sf"/>
</dbReference>
<evidence type="ECO:0008006" key="2">
    <source>
        <dbReference type="Google" id="ProtNLM"/>
    </source>
</evidence>
<sequence>MESENHIVQTIIAQNEFLLRRHLVLSRSVLDQMKTSGLITDVTRRKILMEPAHRQVPTLLKSLEHKGLLSLRKFLDVLRNTGHGWMVDNILDTDVTANGQGRTKDDIGYSGRFQPAYTRHQAQIVDTNRRSRHLLKPDFRKSVTAGVTGYDSQLDKGVSLGSILKAREPQETEIAPRGIFNTRTLLTDPITSGPSYQGLHDAPQMQLPVYNQQSIQYPQSQKDIPMTLYGLNQAFSDQDQKNQQALSVLRQEEIAIRQLMEQNARDQGNVRRKQAAVQDIAARLRDIHNRATEVYEPSPHPNIGRYRLAQLNKIPWSIDG</sequence>
<dbReference type="Gene3D" id="1.10.533.10">
    <property type="entry name" value="Death Domain, Fas"/>
    <property type="match status" value="1"/>
</dbReference>
<name>A0A0B6ZYW2_9EUPU</name>